<dbReference type="PRINTS" id="PR00910">
    <property type="entry name" value="LVIRUSORF6"/>
</dbReference>
<evidence type="ECO:0000313" key="2">
    <source>
        <dbReference type="EMBL" id="AAA42865.1"/>
    </source>
</evidence>
<dbReference type="EMBL" id="L25299">
    <property type="protein sequence ID" value="AAA42865.1"/>
    <property type="molecule type" value="Genomic_RNA"/>
</dbReference>
<organism evidence="2 3">
    <name type="scientific">Cereal yellow dwarf virus (isolate RPV)</name>
    <name type="common">BYDV</name>
    <dbReference type="NCBI Taxonomy" id="2170100"/>
    <lineage>
        <taxon>Viruses</taxon>
        <taxon>Riboviria</taxon>
        <taxon>Orthornavirae</taxon>
        <taxon>Pisuviricota</taxon>
        <taxon>Pisoniviricetes</taxon>
        <taxon>Sobelivirales</taxon>
        <taxon>Solemoviridae</taxon>
        <taxon>Polerovirus</taxon>
        <taxon>Polerovirus CYDVRPV</taxon>
    </lineage>
</organism>
<dbReference type="OrthoDB" id="11083at10239"/>
<dbReference type="InterPro" id="IPR011050">
    <property type="entry name" value="Pectin_lyase_fold/virulence"/>
</dbReference>
<feature type="region of interest" description="Disordered" evidence="1">
    <location>
        <begin position="1"/>
        <end position="27"/>
    </location>
</feature>
<organismHost>
    <name type="scientific">Zea mays</name>
    <name type="common">Maize</name>
    <dbReference type="NCBI Taxonomy" id="4577"/>
</organismHost>
<organismHost>
    <name type="scientific">Secale cereale</name>
    <name type="common">Rye</name>
    <dbReference type="NCBI Taxonomy" id="4550"/>
</organismHost>
<dbReference type="GO" id="GO:0019028">
    <property type="term" value="C:viral capsid"/>
    <property type="evidence" value="ECO:0007669"/>
    <property type="project" value="InterPro"/>
</dbReference>
<dbReference type="Pfam" id="PF01690">
    <property type="entry name" value="PLRV_ORF5"/>
    <property type="match status" value="1"/>
</dbReference>
<keyword evidence="3" id="KW-1185">Reference proteome</keyword>
<organismHost>
    <name type="scientific">Avena sativa</name>
    <name type="common">Oat</name>
    <dbReference type="NCBI Taxonomy" id="4498"/>
</organismHost>
<dbReference type="InterPro" id="IPR002929">
    <property type="entry name" value="PLrV_ORF5"/>
</dbReference>
<protein>
    <submittedName>
        <fullName evidence="2">Read-through protein</fullName>
    </submittedName>
</protein>
<name>Q65862_BYDVN</name>
<sequence>VDAEPGPSPGPSPDPPPPPSPSPEPAPAKEERFIVYSGVAHTIISAQSTDDSIIVRDIPDQRFRYVENENFYWFQIAAQWYSNTNTKAVPMFVFPVPIGEWSVEISTEGYQATSSTTDPNKGRIDGLIAYDNSSEGWNIGAGSNVTITNNKADNSWKYGHPDLEINSCHFNQNQVLEKDGIISFHVKATEKEANFFLVAPPVQKTSKYNYAVSYGAWTDRDMEFGLITVTLDEKRGSGSPTRKSLRAGHAGVTTTTDLVALPEMENSGIETSETPSAPVTSSKAPLPTVSDSESEDDPLSAAPDVGFGGTRLLIDTDIKTIPDPDVADAFVNSAHVGVDPWAEVRAFKRAQRPPRGPSSVASSSLSGGSLRGSLRPKTEDPKDSSKSKSRKWSLGSLR</sequence>
<dbReference type="Proteomes" id="UP000203222">
    <property type="component" value="Segment"/>
</dbReference>
<feature type="compositionally biased region" description="Pro residues" evidence="1">
    <location>
        <begin position="1"/>
        <end position="26"/>
    </location>
</feature>
<accession>Q65862</accession>
<organismHost>
    <name type="scientific">Hordeum vulgare</name>
    <name type="common">Barley</name>
    <dbReference type="NCBI Taxonomy" id="4513"/>
</organismHost>
<organismHost>
    <name type="scientific">Avena byzantina</name>
    <dbReference type="NCBI Taxonomy" id="146531"/>
</organismHost>
<feature type="non-terminal residue" evidence="2">
    <location>
        <position position="1"/>
    </location>
</feature>
<organismHost>
    <name type="scientific">Lolium multiflorum</name>
    <name type="common">Italian ryegrass</name>
    <name type="synonym">Lolium perenne subsp. multiflorum</name>
    <dbReference type="NCBI Taxonomy" id="4521"/>
</organismHost>
<feature type="region of interest" description="Disordered" evidence="1">
    <location>
        <begin position="268"/>
        <end position="306"/>
    </location>
</feature>
<feature type="compositionally biased region" description="Low complexity" evidence="1">
    <location>
        <begin position="357"/>
        <end position="375"/>
    </location>
</feature>
<organismHost>
    <name type="scientific">Triticum aestivum</name>
    <name type="common">Wheat</name>
    <dbReference type="NCBI Taxonomy" id="4565"/>
</organismHost>
<dbReference type="KEGG" id="vg:1478313"/>
<feature type="compositionally biased region" description="Basic and acidic residues" evidence="1">
    <location>
        <begin position="376"/>
        <end position="386"/>
    </location>
</feature>
<evidence type="ECO:0000313" key="3">
    <source>
        <dbReference type="Proteomes" id="UP000203222"/>
    </source>
</evidence>
<dbReference type="SUPFAM" id="SSF51126">
    <property type="entry name" value="Pectin lyase-like"/>
    <property type="match status" value="1"/>
</dbReference>
<dbReference type="PIR" id="JQ1245">
    <property type="entry name" value="JQ1245"/>
</dbReference>
<reference evidence="2 3" key="1">
    <citation type="journal article" date="1991" name="J. Gen. Virol.">
        <title>Nucleotide sequence analysis and genomic organization of the NY-RPV isolate of barley yellow dwarf virus.</title>
        <authorList>
            <person name="Vincent J.R."/>
            <person name="Lister R.M."/>
            <person name="Larkins B.A."/>
        </authorList>
    </citation>
    <scope>NUCLEOTIDE SEQUENCE [LARGE SCALE GENOMIC DNA]</scope>
    <source>
        <strain evidence="2">NY</strain>
    </source>
</reference>
<proteinExistence type="predicted"/>
<evidence type="ECO:0000256" key="1">
    <source>
        <dbReference type="SAM" id="MobiDB-lite"/>
    </source>
</evidence>
<organismHost>
    <name type="scientific">Oryza sativa</name>
    <name type="common">Rice</name>
    <dbReference type="NCBI Taxonomy" id="4530"/>
</organismHost>
<organismHost>
    <name type="scientific">Lolium perenne</name>
    <name type="common">Perennial ryegrass</name>
    <dbReference type="NCBI Taxonomy" id="4522"/>
</organismHost>
<feature type="compositionally biased region" description="Polar residues" evidence="1">
    <location>
        <begin position="268"/>
        <end position="283"/>
    </location>
</feature>
<feature type="region of interest" description="Disordered" evidence="1">
    <location>
        <begin position="348"/>
        <end position="398"/>
    </location>
</feature>